<feature type="region of interest" description="Disordered" evidence="1">
    <location>
        <begin position="173"/>
        <end position="250"/>
    </location>
</feature>
<proteinExistence type="predicted"/>
<reference evidence="3" key="1">
    <citation type="submission" date="2020-01" db="EMBL/GenBank/DDBJ databases">
        <authorList>
            <consortium name="DOE Joint Genome Institute"/>
            <person name="Haridas S."/>
            <person name="Albert R."/>
            <person name="Binder M."/>
            <person name="Bloem J."/>
            <person name="Labutti K."/>
            <person name="Salamov A."/>
            <person name="Andreopoulos B."/>
            <person name="Baker S.E."/>
            <person name="Barry K."/>
            <person name="Bills G."/>
            <person name="Bluhm B.H."/>
            <person name="Cannon C."/>
            <person name="Castanera R."/>
            <person name="Culley D.E."/>
            <person name="Daum C."/>
            <person name="Ezra D."/>
            <person name="Gonzalez J.B."/>
            <person name="Henrissat B."/>
            <person name="Kuo A."/>
            <person name="Liang C."/>
            <person name="Lipzen A."/>
            <person name="Lutzoni F."/>
            <person name="Magnuson J."/>
            <person name="Mondo S."/>
            <person name="Nolan M."/>
            <person name="Ohm R."/>
            <person name="Pangilinan J."/>
            <person name="Park H.-J."/>
            <person name="Ramirez L."/>
            <person name="Alfaro M."/>
            <person name="Sun H."/>
            <person name="Tritt A."/>
            <person name="Yoshinaga Y."/>
            <person name="Zwiers L.-H."/>
            <person name="Turgeon B.G."/>
            <person name="Goodwin S.B."/>
            <person name="Spatafora J.W."/>
            <person name="Crous P.W."/>
            <person name="Grigoriev I.V."/>
        </authorList>
    </citation>
    <scope>NUCLEOTIDE SEQUENCE</scope>
    <source>
        <strain evidence="3">CBS 342.82</strain>
    </source>
</reference>
<dbReference type="GO" id="GO:0003729">
    <property type="term" value="F:mRNA binding"/>
    <property type="evidence" value="ECO:0007669"/>
    <property type="project" value="InterPro"/>
</dbReference>
<dbReference type="RefSeq" id="XP_033454816.1">
    <property type="nucleotide sequence ID" value="XM_033606131.1"/>
</dbReference>
<feature type="compositionally biased region" description="Basic and acidic residues" evidence="1">
    <location>
        <begin position="278"/>
        <end position="292"/>
    </location>
</feature>
<protein>
    <submittedName>
        <fullName evidence="3">Uncharacterized protein</fullName>
    </submittedName>
</protein>
<organism evidence="3">
    <name type="scientific">Dissoconium aciculare CBS 342.82</name>
    <dbReference type="NCBI Taxonomy" id="1314786"/>
    <lineage>
        <taxon>Eukaryota</taxon>
        <taxon>Fungi</taxon>
        <taxon>Dikarya</taxon>
        <taxon>Ascomycota</taxon>
        <taxon>Pezizomycotina</taxon>
        <taxon>Dothideomycetes</taxon>
        <taxon>Dothideomycetidae</taxon>
        <taxon>Mycosphaerellales</taxon>
        <taxon>Dissoconiaceae</taxon>
        <taxon>Dissoconium</taxon>
    </lineage>
</organism>
<dbReference type="AlphaFoldDB" id="A0A6J3LPH5"/>
<feature type="compositionally biased region" description="Basic and acidic residues" evidence="1">
    <location>
        <begin position="398"/>
        <end position="417"/>
    </location>
</feature>
<dbReference type="Proteomes" id="UP000504637">
    <property type="component" value="Unplaced"/>
</dbReference>
<feature type="compositionally biased region" description="Low complexity" evidence="1">
    <location>
        <begin position="534"/>
        <end position="548"/>
    </location>
</feature>
<feature type="compositionally biased region" description="Low complexity" evidence="1">
    <location>
        <begin position="439"/>
        <end position="450"/>
    </location>
</feature>
<dbReference type="GO" id="GO:0000340">
    <property type="term" value="F:RNA 7-methylguanosine cap binding"/>
    <property type="evidence" value="ECO:0007669"/>
    <property type="project" value="InterPro"/>
</dbReference>
<dbReference type="OrthoDB" id="422106at2759"/>
<feature type="compositionally biased region" description="Basic residues" evidence="1">
    <location>
        <begin position="308"/>
        <end position="317"/>
    </location>
</feature>
<dbReference type="PANTHER" id="PTHR16291">
    <property type="entry name" value="NUCLEAR CAP-BINDING PROTEIN SUBUNIT 3"/>
    <property type="match status" value="1"/>
</dbReference>
<feature type="compositionally biased region" description="Polar residues" evidence="1">
    <location>
        <begin position="461"/>
        <end position="482"/>
    </location>
</feature>
<dbReference type="Pfam" id="PF10309">
    <property type="entry name" value="NCBP3"/>
    <property type="match status" value="1"/>
</dbReference>
<evidence type="ECO:0000313" key="2">
    <source>
        <dbReference type="Proteomes" id="UP000504637"/>
    </source>
</evidence>
<sequence>MATEELMDVDMDIVVDADIDINNNDLDDDEIARMQAEINEIHSLKRPAPAADDTDAMLGIEALAEEGEIDKNDLVANKVHVRGVNDLTTRDVENFAADLFPSDDFSKIEWIDDTSVNLVYNTGDAARKALQAFTAEDAAAVEDPLDLRKAKPLATHPHVELFVRMAVESDRKQRGAARQSEFYRQNPQIAKRRRFNDAERNSRGRSASSAAHVNYDRNDLSRRGPPPEAEFSADLYDDNPAATASKSSRDLFADRKINGARPVRDLFADRPPAQQGARFRDRSASPMRDADGNGRYGFGTNDIDRQKPHAASRRRSPVLRSRGVSSGSDNYGVRDSLRTELFSGKRKRPDTVLADDYANGLSASNQPARRPKELFPQRASPTRTVSSAGGGNGNIELFPERNSQHRRHDAQDLHPDEVADAIGRPTDHPPRARPRELFPSSTTNKPSSSNRNAGVDLFASKNKSNSTRPLRQRASSFDSIVDTTSHHSSSTSRHRNESNGTLGFSIKGASDGRLGYDDEDNYGGGDEGGYSFVGASSSGSGRRGPAAASGGGKGASGGAKGGDLFGDRRGIRGKAGRAA</sequence>
<dbReference type="InterPro" id="IPR019416">
    <property type="entry name" value="NCBP3"/>
</dbReference>
<accession>A0A6J3LPH5</accession>
<keyword evidence="2" id="KW-1185">Reference proteome</keyword>
<evidence type="ECO:0000313" key="3">
    <source>
        <dbReference type="RefSeq" id="XP_033454816.1"/>
    </source>
</evidence>
<reference evidence="3" key="2">
    <citation type="submission" date="2020-04" db="EMBL/GenBank/DDBJ databases">
        <authorList>
            <consortium name="NCBI Genome Project"/>
        </authorList>
    </citation>
    <scope>NUCLEOTIDE SEQUENCE</scope>
    <source>
        <strain evidence="3">CBS 342.82</strain>
    </source>
</reference>
<evidence type="ECO:0000256" key="1">
    <source>
        <dbReference type="SAM" id="MobiDB-lite"/>
    </source>
</evidence>
<dbReference type="PANTHER" id="PTHR16291:SF0">
    <property type="entry name" value="NUCLEAR CAP-BINDING PROTEIN SUBUNIT 3"/>
    <property type="match status" value="1"/>
</dbReference>
<feature type="compositionally biased region" description="Basic and acidic residues" evidence="1">
    <location>
        <begin position="425"/>
        <end position="436"/>
    </location>
</feature>
<feature type="region of interest" description="Disordered" evidence="1">
    <location>
        <begin position="263"/>
        <end position="333"/>
    </location>
</feature>
<dbReference type="GeneID" id="54363931"/>
<name>A0A6J3LPH5_9PEZI</name>
<feature type="region of interest" description="Disordered" evidence="1">
    <location>
        <begin position="360"/>
        <end position="579"/>
    </location>
</feature>
<dbReference type="GO" id="GO:0005634">
    <property type="term" value="C:nucleus"/>
    <property type="evidence" value="ECO:0007669"/>
    <property type="project" value="TreeGrafter"/>
</dbReference>
<reference evidence="3" key="3">
    <citation type="submission" date="2025-08" db="UniProtKB">
        <authorList>
            <consortium name="RefSeq"/>
        </authorList>
    </citation>
    <scope>IDENTIFICATION</scope>
    <source>
        <strain evidence="3">CBS 342.82</strain>
    </source>
</reference>
<gene>
    <name evidence="3" type="ORF">K489DRAFT_385546</name>
</gene>
<feature type="compositionally biased region" description="Gly residues" evidence="1">
    <location>
        <begin position="549"/>
        <end position="564"/>
    </location>
</feature>